<evidence type="ECO:0000313" key="10">
    <source>
        <dbReference type="EMBL" id="SCU80864.1"/>
    </source>
</evidence>
<dbReference type="AlphaFoldDB" id="A0A1G4IVA5"/>
<keyword evidence="3 8" id="KW-0378">Hydrolase</keyword>
<gene>
    <name evidence="10" type="ORF">LAME_0B04830G</name>
</gene>
<feature type="active site" evidence="8">
    <location>
        <position position="882"/>
    </location>
</feature>
<dbReference type="Gene3D" id="3.30.230.10">
    <property type="match status" value="1"/>
</dbReference>
<dbReference type="SUPFAM" id="SSF52540">
    <property type="entry name" value="P-loop containing nucleoside triphosphate hydrolases"/>
    <property type="match status" value="1"/>
</dbReference>
<evidence type="ECO:0000256" key="5">
    <source>
        <dbReference type="ARBA" id="ARBA00022840"/>
    </source>
</evidence>
<evidence type="ECO:0000256" key="4">
    <source>
        <dbReference type="ARBA" id="ARBA00022825"/>
    </source>
</evidence>
<dbReference type="PROSITE" id="PS01046">
    <property type="entry name" value="LON_SER"/>
    <property type="match status" value="1"/>
</dbReference>
<protein>
    <recommendedName>
        <fullName evidence="7">endopeptidase La</fullName>
        <ecNumber evidence="7">3.4.21.53</ecNumber>
    </recommendedName>
</protein>
<dbReference type="FunFam" id="3.40.50.300:FF:000021">
    <property type="entry name" value="Lon protease homolog"/>
    <property type="match status" value="1"/>
</dbReference>
<dbReference type="Pfam" id="PF05362">
    <property type="entry name" value="Lon_C"/>
    <property type="match status" value="1"/>
</dbReference>
<dbReference type="InterPro" id="IPR003959">
    <property type="entry name" value="ATPase_AAA_core"/>
</dbReference>
<evidence type="ECO:0000256" key="8">
    <source>
        <dbReference type="PROSITE-ProRule" id="PRU01122"/>
    </source>
</evidence>
<organism evidence="10 11">
    <name type="scientific">Lachancea meyersii CBS 8951</name>
    <dbReference type="NCBI Taxonomy" id="1266667"/>
    <lineage>
        <taxon>Eukaryota</taxon>
        <taxon>Fungi</taxon>
        <taxon>Dikarya</taxon>
        <taxon>Ascomycota</taxon>
        <taxon>Saccharomycotina</taxon>
        <taxon>Saccharomycetes</taxon>
        <taxon>Saccharomycetales</taxon>
        <taxon>Saccharomycetaceae</taxon>
        <taxon>Lachancea</taxon>
    </lineage>
</organism>
<evidence type="ECO:0000256" key="1">
    <source>
        <dbReference type="ARBA" id="ARBA00022670"/>
    </source>
</evidence>
<keyword evidence="2" id="KW-0547">Nucleotide-binding</keyword>
<dbReference type="PROSITE" id="PS51786">
    <property type="entry name" value="LON_PROTEOLYTIC"/>
    <property type="match status" value="1"/>
</dbReference>
<dbReference type="Gene3D" id="3.40.50.300">
    <property type="entry name" value="P-loop containing nucleotide triphosphate hydrolases"/>
    <property type="match status" value="1"/>
</dbReference>
<dbReference type="InterPro" id="IPR020568">
    <property type="entry name" value="Ribosomal_Su5_D2-typ_SF"/>
</dbReference>
<dbReference type="InterPro" id="IPR027065">
    <property type="entry name" value="Lon_Prtase"/>
</dbReference>
<keyword evidence="5" id="KW-0067">ATP-binding</keyword>
<dbReference type="GO" id="GO:0030163">
    <property type="term" value="P:protein catabolic process"/>
    <property type="evidence" value="ECO:0007669"/>
    <property type="project" value="InterPro"/>
</dbReference>
<dbReference type="SUPFAM" id="SSF54211">
    <property type="entry name" value="Ribosomal protein S5 domain 2-like"/>
    <property type="match status" value="1"/>
</dbReference>
<dbReference type="Proteomes" id="UP000191144">
    <property type="component" value="Chromosome B"/>
</dbReference>
<dbReference type="InterPro" id="IPR003593">
    <property type="entry name" value="AAA+_ATPase"/>
</dbReference>
<dbReference type="PRINTS" id="PR00830">
    <property type="entry name" value="ENDOLAPTASE"/>
</dbReference>
<dbReference type="CDD" id="cd19500">
    <property type="entry name" value="RecA-like_Lon"/>
    <property type="match status" value="1"/>
</dbReference>
<keyword evidence="1 8" id="KW-0645">Protease</keyword>
<evidence type="ECO:0000256" key="2">
    <source>
        <dbReference type="ARBA" id="ARBA00022741"/>
    </source>
</evidence>
<reference evidence="11" key="1">
    <citation type="submission" date="2016-03" db="EMBL/GenBank/DDBJ databases">
        <authorList>
            <person name="Devillers Hugo."/>
        </authorList>
    </citation>
    <scope>NUCLEOTIDE SEQUENCE [LARGE SCALE GENOMIC DNA]</scope>
</reference>
<accession>A0A1G4IVA5</accession>
<feature type="domain" description="Lon proteolytic" evidence="9">
    <location>
        <begin position="739"/>
        <end position="953"/>
    </location>
</feature>
<evidence type="ECO:0000313" key="11">
    <source>
        <dbReference type="Proteomes" id="UP000191144"/>
    </source>
</evidence>
<sequence length="975" mass="108166">MPFQTSFPCLRPDTTPHIVPLPGVSYQFNVPKPDGLKALQLLKYPGIEGLDEALDSEIKERTSSSDVFHLFAKFEAEFLLPEQGNNVYTCLVPTSDTACSRGCIAKLQSFKTEKEMMILNFKGIRRATIINPELNLHNEIWIGTLIIHKDAELMSGLNAKARTQAVRDVQRCFRKMTTCFKVFKSRYRKALGDKDNDFGRVLLISPLANMLFLQLNRESFLKSWDSLARACKLFEAMIAEVQEVEALLLLLDMAVSILPLTHSQRLRFLSLDKASERLAEFITIEQKLTALLTELYNSVKAFEGQLQELTAQEKANFVALHLSALRSFLGISRKARNRIDSAGVKGSREAVARSGGNAQDDDDDDGSILERFLDGLSENEIHPDGRKMLRKDLRRLKKMHPQNSEYQVLKNYFDVIMDIPFKTSEAKINPVDLQQSKEKLDADHFGLRDVKKRLVEYLSVLKLNESFAASELQAKPPILLLVGPPGVGKTSIAKSIADVLGRKFHRISLGGIYNEAEIRGHRRTYVGAMCGLIINALRKSGSMKPLILLDEIDKALSLTGSGRGGRGASLNGDPGAALLEVLDPEQNSTFTDHYVGFPVDLSNVLFFCTANDTAEISAPLLNRMEVIEIPGYTLEEKIEIGSKFLLPKQMRLNGLDKVGSSVELTRDAWNELVSEYTREPGVRSLERKLAGLVRGKIVDYVNGTEKSQPKVITSSELVKYLGFPLHPVSKDLVKNVRFAEKSGVVKGLAYSSDGVGGVLVFEIVRTGTLNGDQSGPKVRTTGNLGNLLNESIEIATALVKSLRERKVVEGMSQDPFEEFLHSELHLHVPMGAVSKDGPSAGLAITLALLSTAFKMPVSPDLCMTGEITSRGKVLPIGGVKEKLLGARLFGMKRVMVPLSNRSDVIESVMESEFFEQCLRSSGFPEVAAVQEKWHLELHYVDDLFDAIGICWPQNFHVKDTTLFMLPTSKPMRASL</sequence>
<dbReference type="InterPro" id="IPR014721">
    <property type="entry name" value="Ribsml_uS5_D2-typ_fold_subgr"/>
</dbReference>
<dbReference type="GO" id="GO:0016887">
    <property type="term" value="F:ATP hydrolysis activity"/>
    <property type="evidence" value="ECO:0007669"/>
    <property type="project" value="InterPro"/>
</dbReference>
<keyword evidence="11" id="KW-1185">Reference proteome</keyword>
<dbReference type="InterPro" id="IPR027417">
    <property type="entry name" value="P-loop_NTPase"/>
</dbReference>
<dbReference type="InterPro" id="IPR008269">
    <property type="entry name" value="Lon_proteolytic"/>
</dbReference>
<dbReference type="InterPro" id="IPR008268">
    <property type="entry name" value="Peptidase_S16_AS"/>
</dbReference>
<dbReference type="GO" id="GO:0004252">
    <property type="term" value="F:serine-type endopeptidase activity"/>
    <property type="evidence" value="ECO:0007669"/>
    <property type="project" value="UniProtKB-UniRule"/>
</dbReference>
<evidence type="ECO:0000256" key="3">
    <source>
        <dbReference type="ARBA" id="ARBA00022801"/>
    </source>
</evidence>
<dbReference type="EMBL" id="LT598478">
    <property type="protein sequence ID" value="SCU80864.1"/>
    <property type="molecule type" value="Genomic_DNA"/>
</dbReference>
<evidence type="ECO:0000256" key="6">
    <source>
        <dbReference type="ARBA" id="ARBA00050665"/>
    </source>
</evidence>
<dbReference type="GO" id="GO:0004176">
    <property type="term" value="F:ATP-dependent peptidase activity"/>
    <property type="evidence" value="ECO:0007669"/>
    <property type="project" value="UniProtKB-UniRule"/>
</dbReference>
<dbReference type="Pfam" id="PF22667">
    <property type="entry name" value="Lon_lid"/>
    <property type="match status" value="1"/>
</dbReference>
<dbReference type="Gene3D" id="1.10.8.60">
    <property type="match status" value="1"/>
</dbReference>
<dbReference type="PANTHER" id="PTHR10046">
    <property type="entry name" value="ATP DEPENDENT LON PROTEASE FAMILY MEMBER"/>
    <property type="match status" value="1"/>
</dbReference>
<feature type="active site" evidence="8">
    <location>
        <position position="839"/>
    </location>
</feature>
<dbReference type="Gene3D" id="1.20.5.5270">
    <property type="match status" value="1"/>
</dbReference>
<dbReference type="InterPro" id="IPR054594">
    <property type="entry name" value="Lon_lid"/>
</dbReference>
<dbReference type="GO" id="GO:0005524">
    <property type="term" value="F:ATP binding"/>
    <property type="evidence" value="ECO:0007669"/>
    <property type="project" value="UniProtKB-KW"/>
</dbReference>
<comment type="similarity">
    <text evidence="8">Belongs to the peptidase S16 family.</text>
</comment>
<dbReference type="OrthoDB" id="2411602at2759"/>
<dbReference type="GO" id="GO:0006508">
    <property type="term" value="P:proteolysis"/>
    <property type="evidence" value="ECO:0007669"/>
    <property type="project" value="UniProtKB-KW"/>
</dbReference>
<evidence type="ECO:0000259" key="9">
    <source>
        <dbReference type="PROSITE" id="PS51786"/>
    </source>
</evidence>
<comment type="catalytic activity">
    <reaction evidence="6">
        <text>Hydrolysis of proteins in presence of ATP.</text>
        <dbReference type="EC" id="3.4.21.53"/>
    </reaction>
</comment>
<dbReference type="SMART" id="SM00382">
    <property type="entry name" value="AAA"/>
    <property type="match status" value="1"/>
</dbReference>
<keyword evidence="4 8" id="KW-0720">Serine protease</keyword>
<name>A0A1G4IVA5_9SACH</name>
<proteinExistence type="inferred from homology"/>
<dbReference type="EC" id="3.4.21.53" evidence="7"/>
<dbReference type="Pfam" id="PF00004">
    <property type="entry name" value="AAA"/>
    <property type="match status" value="1"/>
</dbReference>
<evidence type="ECO:0000256" key="7">
    <source>
        <dbReference type="ARBA" id="ARBA00066743"/>
    </source>
</evidence>